<protein>
    <submittedName>
        <fullName evidence="2">RNB domain-containing ribonuclease</fullName>
    </submittedName>
</protein>
<dbReference type="InterPro" id="IPR001900">
    <property type="entry name" value="RNase_II/R"/>
</dbReference>
<dbReference type="GO" id="GO:0006402">
    <property type="term" value="P:mRNA catabolic process"/>
    <property type="evidence" value="ECO:0007669"/>
    <property type="project" value="TreeGrafter"/>
</dbReference>
<dbReference type="Pfam" id="PF18614">
    <property type="entry name" value="RNase_II_C_S1"/>
    <property type="match status" value="1"/>
</dbReference>
<dbReference type="InterPro" id="IPR040596">
    <property type="entry name" value="RNase_II_C_S1"/>
</dbReference>
<keyword evidence="3" id="KW-1185">Reference proteome</keyword>
<dbReference type="Pfam" id="PF00773">
    <property type="entry name" value="RNB"/>
    <property type="match status" value="1"/>
</dbReference>
<name>A0A7Y4LFT5_9CORY</name>
<dbReference type="RefSeq" id="WP_087454321.1">
    <property type="nucleotide sequence ID" value="NZ_CP021417.2"/>
</dbReference>
<proteinExistence type="predicted"/>
<sequence>MKLYAAFRDFGAIADEYGVTTRFPQEVENQAHQLIDALPDRRIDRRDIELLTIDPAGSQDLDQAVCIEKTPEGFRIFYAIADVAAFLNYGGGDLVSQESLLRGQTIYLPDEPARLHPAALSEGAASLLPAVERPAVLWTIDIDSVGEVTDFRLDRALVRSRARFDYERVQQDYTDGSLHPSLLYLFEVGRVRRHSKLRSTAINLRMPSQSVEKEPDGEIHLVIEPRYESMDANSEISLLAGMCAGNLMAQHGVGVLRTLAPASKSALEAFTQEAIALGFPADVDLDSISLDEPRSMVLMRAAQKLLRGAEYRVLGEEEAEVHAGVGGYYSHVTAPLRRLIDRYATEICLSLYHEQPIPSWVSDTLPGAVAAMKHSSVTASAVDKACLDLTEATVLAPWVGHNFKAVVLSNNTASASSRIFVEDPPVIAECLGLPAIGEQTTVTLVSTDVEKREIRFAWPAD</sequence>
<dbReference type="GO" id="GO:0004540">
    <property type="term" value="F:RNA nuclease activity"/>
    <property type="evidence" value="ECO:0007669"/>
    <property type="project" value="InterPro"/>
</dbReference>
<dbReference type="GO" id="GO:0003723">
    <property type="term" value="F:RNA binding"/>
    <property type="evidence" value="ECO:0007669"/>
    <property type="project" value="InterPro"/>
</dbReference>
<organism evidence="2 3">
    <name type="scientific">Corynebacterium silvaticum</name>
    <dbReference type="NCBI Taxonomy" id="2320431"/>
    <lineage>
        <taxon>Bacteria</taxon>
        <taxon>Bacillati</taxon>
        <taxon>Actinomycetota</taxon>
        <taxon>Actinomycetes</taxon>
        <taxon>Mycobacteriales</taxon>
        <taxon>Corynebacteriaceae</taxon>
        <taxon>Corynebacterium</taxon>
    </lineage>
</organism>
<dbReference type="InterPro" id="IPR012340">
    <property type="entry name" value="NA-bd_OB-fold"/>
</dbReference>
<dbReference type="KEGG" id="csil:CBE74_08565"/>
<evidence type="ECO:0000259" key="1">
    <source>
        <dbReference type="SMART" id="SM00955"/>
    </source>
</evidence>
<dbReference type="GeneID" id="75008294"/>
<feature type="domain" description="RNB" evidence="1">
    <location>
        <begin position="42"/>
        <end position="354"/>
    </location>
</feature>
<dbReference type="PANTHER" id="PTHR23355">
    <property type="entry name" value="RIBONUCLEASE"/>
    <property type="match status" value="1"/>
</dbReference>
<dbReference type="PANTHER" id="PTHR23355:SF9">
    <property type="entry name" value="DIS3-LIKE EXONUCLEASE 2"/>
    <property type="match status" value="1"/>
</dbReference>
<reference evidence="2 3" key="2">
    <citation type="journal article" date="2020" name="Antonie Van Leeuwenhoek">
        <title>Phylogenomic characterisation of a novel corynebacterial species pathogenic to animals.</title>
        <authorList>
            <person name="Moller J."/>
            <person name="Musella L."/>
            <person name="Melnikov V."/>
            <person name="Geissdorfer W."/>
            <person name="Burkovski A."/>
            <person name="Sangal V."/>
        </authorList>
    </citation>
    <scope>NUCLEOTIDE SEQUENCE [LARGE SCALE GENOMIC DNA]</scope>
    <source>
        <strain evidence="2 3">PO100/5</strain>
    </source>
</reference>
<accession>A0A7Y4LFT5</accession>
<gene>
    <name evidence="2" type="ORF">CBE74_08565</name>
</gene>
<evidence type="ECO:0000313" key="2">
    <source>
        <dbReference type="EMBL" id="ARU46521.1"/>
    </source>
</evidence>
<dbReference type="SMART" id="SM00955">
    <property type="entry name" value="RNB"/>
    <property type="match status" value="1"/>
</dbReference>
<reference evidence="2 3" key="1">
    <citation type="journal article" date="2014" name="BMC Vet. Res.">
        <title>First report of Corynebacterium pseudotuberculosis from caseous lymphadenitis lesions in Black Alentejano pig (Sus scrofa domesticus).</title>
        <authorList>
            <person name="Oliveira M."/>
            <person name="Barroco C."/>
            <person name="Mottola C."/>
            <person name="Santos R."/>
            <person name="Lemsaddek A."/>
            <person name="Tavares L."/>
            <person name="Semedo-Lemsaddek T."/>
        </authorList>
    </citation>
    <scope>NUCLEOTIDE SEQUENCE [LARGE SCALE GENOMIC DNA]</scope>
    <source>
        <strain evidence="2 3">PO100/5</strain>
    </source>
</reference>
<dbReference type="OrthoDB" id="5800376at2"/>
<dbReference type="EMBL" id="CP021417">
    <property type="protein sequence ID" value="ARU46521.1"/>
    <property type="molecule type" value="Genomic_DNA"/>
</dbReference>
<dbReference type="Proteomes" id="UP000195652">
    <property type="component" value="Chromosome"/>
</dbReference>
<dbReference type="AlphaFoldDB" id="A0A7Y4LFT5"/>
<dbReference type="InterPro" id="IPR050180">
    <property type="entry name" value="RNR_Ribonuclease"/>
</dbReference>
<dbReference type="SUPFAM" id="SSF50249">
    <property type="entry name" value="Nucleic acid-binding proteins"/>
    <property type="match status" value="1"/>
</dbReference>
<evidence type="ECO:0000313" key="3">
    <source>
        <dbReference type="Proteomes" id="UP000195652"/>
    </source>
</evidence>
<reference evidence="2 3" key="4">
    <citation type="journal article" date="2020" name="PLoS ONE">
        <title>Taxonomic classification of strain PO100/5 shows a broader geographic distribution and genetic markers of the recently described Corynebacterium silvaticum.</title>
        <authorList>
            <person name="Viana M.V.C."/>
            <person name="Profeta R."/>
            <person name="da Silva A.L."/>
            <person name="Hurtado R."/>
            <person name="Cerqueira J.C."/>
            <person name="Ribeiro B.F.S."/>
            <person name="Almeida M.O."/>
            <person name="Morais-Rodrigues F."/>
            <person name="Soares S.C."/>
            <person name="Oliveira M."/>
            <person name="Tavares L."/>
            <person name="Figueiredo H."/>
            <person name="Wattam A.R."/>
            <person name="Barh D."/>
            <person name="Ghosh P."/>
            <person name="Silva A."/>
            <person name="Azevedo V."/>
        </authorList>
    </citation>
    <scope>NUCLEOTIDE SEQUENCE [LARGE SCALE GENOMIC DNA]</scope>
    <source>
        <strain evidence="2 3">PO100/5</strain>
    </source>
</reference>
<reference evidence="2 3" key="3">
    <citation type="journal article" date="2020" name="Int. J. Syst. Evol. Microbiol.">
        <title>Corynebacterium silvaticum sp. nov., a unique group of NTTB corynebacteria in wild boar and roe deer.</title>
        <authorList>
            <person name="Dangel A."/>
            <person name="Berger A."/>
            <person name="Rau J."/>
            <person name="Eisenberg T."/>
            <person name="Kampfer P."/>
            <person name="Margos G."/>
            <person name="Contzen M."/>
            <person name="Busse H.J."/>
            <person name="Konrad R."/>
            <person name="Peters M."/>
            <person name="Sting R."/>
            <person name="Sing A."/>
        </authorList>
    </citation>
    <scope>NUCLEOTIDE SEQUENCE [LARGE SCALE GENOMIC DNA]</scope>
    <source>
        <strain evidence="2 3">PO100/5</strain>
    </source>
</reference>